<dbReference type="EMBL" id="JACAZF010000007">
    <property type="protein sequence ID" value="KAF7299479.1"/>
    <property type="molecule type" value="Genomic_DNA"/>
</dbReference>
<dbReference type="Pfam" id="PF10250">
    <property type="entry name" value="O-FucT"/>
    <property type="match status" value="1"/>
</dbReference>
<protein>
    <submittedName>
        <fullName evidence="4">Uncharacterized protein</fullName>
    </submittedName>
</protein>
<proteinExistence type="predicted"/>
<gene>
    <name evidence="4" type="ORF">MIND_00897900</name>
</gene>
<evidence type="ECO:0000313" key="4">
    <source>
        <dbReference type="EMBL" id="KAF7299479.1"/>
    </source>
</evidence>
<evidence type="ECO:0000256" key="1">
    <source>
        <dbReference type="ARBA" id="ARBA00022679"/>
    </source>
</evidence>
<dbReference type="OrthoDB" id="2559662at2759"/>
<dbReference type="GeneID" id="59348141"/>
<keyword evidence="5" id="KW-1185">Reference proteome</keyword>
<accession>A0A8H6SHJ9</accession>
<dbReference type="Proteomes" id="UP000636479">
    <property type="component" value="Unassembled WGS sequence"/>
</dbReference>
<dbReference type="InterPro" id="IPR019378">
    <property type="entry name" value="GDP-Fuc_O-FucTrfase"/>
</dbReference>
<dbReference type="GO" id="GO:0006004">
    <property type="term" value="P:fucose metabolic process"/>
    <property type="evidence" value="ECO:0007669"/>
    <property type="project" value="UniProtKB-KW"/>
</dbReference>
<evidence type="ECO:0000313" key="5">
    <source>
        <dbReference type="Proteomes" id="UP000636479"/>
    </source>
</evidence>
<comment type="caution">
    <text evidence="4">The sequence shown here is derived from an EMBL/GenBank/DDBJ whole genome shotgun (WGS) entry which is preliminary data.</text>
</comment>
<name>A0A8H6SHJ9_9AGAR</name>
<keyword evidence="2" id="KW-0294">Fucose metabolism</keyword>
<dbReference type="Gene3D" id="3.40.50.11350">
    <property type="match status" value="1"/>
</dbReference>
<organism evidence="4 5">
    <name type="scientific">Mycena indigotica</name>
    <dbReference type="NCBI Taxonomy" id="2126181"/>
    <lineage>
        <taxon>Eukaryota</taxon>
        <taxon>Fungi</taxon>
        <taxon>Dikarya</taxon>
        <taxon>Basidiomycota</taxon>
        <taxon>Agaricomycotina</taxon>
        <taxon>Agaricomycetes</taxon>
        <taxon>Agaricomycetidae</taxon>
        <taxon>Agaricales</taxon>
        <taxon>Marasmiineae</taxon>
        <taxon>Mycenaceae</taxon>
        <taxon>Mycena</taxon>
    </lineage>
</organism>
<keyword evidence="1" id="KW-0808">Transferase</keyword>
<sequence length="470" mass="52878">MRSLLIHPSCKPRRAVLILVILGIVLLLFTHPTTRARGYTFLGLSIAPSYYWLRFQAERLPQHNLALPFPEGKTGRYVKFSVQVNFLGWNNCLGERLMNAHLAHVSNRAYVFSDYWWAPEHFPFSPAPKSGARTPMGALLAGPVVGGPWHRDTTFLNDSSHPKSPRAISERWWNIICPLSSRRLINTEDIKPHIPGGVDHAAGQLIFDTWRKLLLEAEESCVEIVYTSFDADTFPQIFDLRLWGGQRVLELWEAFSASPVSTLLRPSNIVSAAVESNLRKGVFHGRTGGGRPPIGMPMPFRHMLAIHLRRGDYINHCRFLASVGSGYYGWSQLKFLPDVAAHRFPGSDDPQREAKAFAMCLPDIKQVVARAHQVRQDWDKALDTVYLLTNESGEFLDILVTALLRGGWRTVVTTHDLQLDNEQLGVGMAVDMEIAKRAEVFLGNGWSSFTSNVIHQRLVAGKDPKSIRML</sequence>
<keyword evidence="3" id="KW-0119">Carbohydrate metabolism</keyword>
<evidence type="ECO:0000256" key="2">
    <source>
        <dbReference type="ARBA" id="ARBA00023253"/>
    </source>
</evidence>
<dbReference type="CDD" id="cd11296">
    <property type="entry name" value="O-FucT_like"/>
    <property type="match status" value="1"/>
</dbReference>
<dbReference type="RefSeq" id="XP_037218867.1">
    <property type="nucleotide sequence ID" value="XM_037365625.1"/>
</dbReference>
<reference evidence="4" key="1">
    <citation type="submission" date="2020-05" db="EMBL/GenBank/DDBJ databases">
        <title>Mycena genomes resolve the evolution of fungal bioluminescence.</title>
        <authorList>
            <person name="Tsai I.J."/>
        </authorList>
    </citation>
    <scope>NUCLEOTIDE SEQUENCE</scope>
    <source>
        <strain evidence="4">171206Taipei</strain>
    </source>
</reference>
<evidence type="ECO:0000256" key="3">
    <source>
        <dbReference type="ARBA" id="ARBA00023277"/>
    </source>
</evidence>
<dbReference type="AlphaFoldDB" id="A0A8H6SHJ9"/>
<dbReference type="GO" id="GO:0016740">
    <property type="term" value="F:transferase activity"/>
    <property type="evidence" value="ECO:0007669"/>
    <property type="project" value="UniProtKB-KW"/>
</dbReference>